<comment type="caution">
    <text evidence="1">The sequence shown here is derived from an EMBL/GenBank/DDBJ whole genome shotgun (WGS) entry which is preliminary data.</text>
</comment>
<accession>A0AAV5I3Z2</accession>
<sequence>MAREPYEPLWIKGGGHCNLELYPDYIRHLCKFIHEMENITTATRLKKIRQSLHLPARSNNTSVTSKRCFRIKLCKPKCPGCPKPRCMKCPSLPTCSCCWRPSCIICCWKPRCPKVKCSNPCCCIKCFPWQCCSCTCCGFNGKQDG</sequence>
<proteinExistence type="predicted"/>
<gene>
    <name evidence="1" type="ORF">SLEP1_g9137</name>
</gene>
<dbReference type="Proteomes" id="UP001054252">
    <property type="component" value="Unassembled WGS sequence"/>
</dbReference>
<dbReference type="EMBL" id="BPVZ01000009">
    <property type="protein sequence ID" value="GKU95827.1"/>
    <property type="molecule type" value="Genomic_DNA"/>
</dbReference>
<evidence type="ECO:0000313" key="2">
    <source>
        <dbReference type="Proteomes" id="UP001054252"/>
    </source>
</evidence>
<dbReference type="AlphaFoldDB" id="A0AAV5I3Z2"/>
<reference evidence="1 2" key="1">
    <citation type="journal article" date="2021" name="Commun. Biol.">
        <title>The genome of Shorea leprosula (Dipterocarpaceae) highlights the ecological relevance of drought in aseasonal tropical rainforests.</title>
        <authorList>
            <person name="Ng K.K.S."/>
            <person name="Kobayashi M.J."/>
            <person name="Fawcett J.A."/>
            <person name="Hatakeyama M."/>
            <person name="Paape T."/>
            <person name="Ng C.H."/>
            <person name="Ang C.C."/>
            <person name="Tnah L.H."/>
            <person name="Lee C.T."/>
            <person name="Nishiyama T."/>
            <person name="Sese J."/>
            <person name="O'Brien M.J."/>
            <person name="Copetti D."/>
            <person name="Mohd Noor M.I."/>
            <person name="Ong R.C."/>
            <person name="Putra M."/>
            <person name="Sireger I.Z."/>
            <person name="Indrioko S."/>
            <person name="Kosugi Y."/>
            <person name="Izuno A."/>
            <person name="Isagi Y."/>
            <person name="Lee S.L."/>
            <person name="Shimizu K.K."/>
        </authorList>
    </citation>
    <scope>NUCLEOTIDE SEQUENCE [LARGE SCALE GENOMIC DNA]</scope>
    <source>
        <strain evidence="1">214</strain>
    </source>
</reference>
<name>A0AAV5I3Z2_9ROSI</name>
<protein>
    <submittedName>
        <fullName evidence="1">Uncharacterized protein</fullName>
    </submittedName>
</protein>
<evidence type="ECO:0000313" key="1">
    <source>
        <dbReference type="EMBL" id="GKU95827.1"/>
    </source>
</evidence>
<organism evidence="1 2">
    <name type="scientific">Rubroshorea leprosula</name>
    <dbReference type="NCBI Taxonomy" id="152421"/>
    <lineage>
        <taxon>Eukaryota</taxon>
        <taxon>Viridiplantae</taxon>
        <taxon>Streptophyta</taxon>
        <taxon>Embryophyta</taxon>
        <taxon>Tracheophyta</taxon>
        <taxon>Spermatophyta</taxon>
        <taxon>Magnoliopsida</taxon>
        <taxon>eudicotyledons</taxon>
        <taxon>Gunneridae</taxon>
        <taxon>Pentapetalae</taxon>
        <taxon>rosids</taxon>
        <taxon>malvids</taxon>
        <taxon>Malvales</taxon>
        <taxon>Dipterocarpaceae</taxon>
        <taxon>Rubroshorea</taxon>
    </lineage>
</organism>
<keyword evidence="2" id="KW-1185">Reference proteome</keyword>